<dbReference type="EMBL" id="JBFOLK010000004">
    <property type="protein sequence ID" value="KAL2518709.1"/>
    <property type="molecule type" value="Genomic_DNA"/>
</dbReference>
<dbReference type="Pfam" id="PF24869">
    <property type="entry name" value="DUF7734"/>
    <property type="match status" value="1"/>
</dbReference>
<sequence>MLKHSGIWTALSFPHRLLPLSSTTHNNSIHIPPSFIFSERVFAGLLQCNARRRAVYHDNDEDKEYQQNEELGLLETYTQSVKDEVLLVKAIVDGEEAEVLVFKGFSSCLSYKTSANPSTSVIPARAVIKSIDRIKGPFDPSNIQYIEKGLTLEAFKTRLRSY</sequence>
<name>A0ABD1U136_9LAMI</name>
<proteinExistence type="predicted"/>
<gene>
    <name evidence="2" type="ORF">Adt_14956</name>
</gene>
<evidence type="ECO:0000259" key="1">
    <source>
        <dbReference type="Pfam" id="PF24869"/>
    </source>
</evidence>
<comment type="caution">
    <text evidence="2">The sequence shown here is derived from an EMBL/GenBank/DDBJ whole genome shotgun (WGS) entry which is preliminary data.</text>
</comment>
<dbReference type="Proteomes" id="UP001604336">
    <property type="component" value="Unassembled WGS sequence"/>
</dbReference>
<organism evidence="2 3">
    <name type="scientific">Abeliophyllum distichum</name>
    <dbReference type="NCBI Taxonomy" id="126358"/>
    <lineage>
        <taxon>Eukaryota</taxon>
        <taxon>Viridiplantae</taxon>
        <taxon>Streptophyta</taxon>
        <taxon>Embryophyta</taxon>
        <taxon>Tracheophyta</taxon>
        <taxon>Spermatophyta</taxon>
        <taxon>Magnoliopsida</taxon>
        <taxon>eudicotyledons</taxon>
        <taxon>Gunneridae</taxon>
        <taxon>Pentapetalae</taxon>
        <taxon>asterids</taxon>
        <taxon>lamiids</taxon>
        <taxon>Lamiales</taxon>
        <taxon>Oleaceae</taxon>
        <taxon>Forsythieae</taxon>
        <taxon>Abeliophyllum</taxon>
    </lineage>
</organism>
<dbReference type="InterPro" id="IPR056636">
    <property type="entry name" value="DUF7734"/>
</dbReference>
<dbReference type="AlphaFoldDB" id="A0ABD1U136"/>
<evidence type="ECO:0000313" key="3">
    <source>
        <dbReference type="Proteomes" id="UP001604336"/>
    </source>
</evidence>
<reference evidence="3" key="1">
    <citation type="submission" date="2024-07" db="EMBL/GenBank/DDBJ databases">
        <title>Two chromosome-level genome assemblies of Korean endemic species Abeliophyllum distichum and Forsythia ovata (Oleaceae).</title>
        <authorList>
            <person name="Jang H."/>
        </authorList>
    </citation>
    <scope>NUCLEOTIDE SEQUENCE [LARGE SCALE GENOMIC DNA]</scope>
</reference>
<feature type="domain" description="DUF7734" evidence="1">
    <location>
        <begin position="73"/>
        <end position="159"/>
    </location>
</feature>
<evidence type="ECO:0000313" key="2">
    <source>
        <dbReference type="EMBL" id="KAL2518709.1"/>
    </source>
</evidence>
<dbReference type="PANTHER" id="PTHR36729:SF2">
    <property type="entry name" value="EXPRESSED PROTEIN"/>
    <property type="match status" value="1"/>
</dbReference>
<dbReference type="PANTHER" id="PTHR36729">
    <property type="entry name" value="EXPRESSED PROTEIN"/>
    <property type="match status" value="1"/>
</dbReference>
<accession>A0ABD1U136</accession>
<protein>
    <recommendedName>
        <fullName evidence="1">DUF7734 domain-containing protein</fullName>
    </recommendedName>
</protein>
<keyword evidence="3" id="KW-1185">Reference proteome</keyword>